<dbReference type="AlphaFoldDB" id="A0A4Y9ZJQ6"/>
<dbReference type="OrthoDB" id="3003917at2759"/>
<evidence type="ECO:0000256" key="1">
    <source>
        <dbReference type="SAM" id="MobiDB-lite"/>
    </source>
</evidence>
<dbReference type="Gene3D" id="1.20.58.2130">
    <property type="match status" value="1"/>
</dbReference>
<evidence type="ECO:0000313" key="4">
    <source>
        <dbReference type="Proteomes" id="UP000298061"/>
    </source>
</evidence>
<feature type="non-terminal residue" evidence="3">
    <location>
        <position position="141"/>
    </location>
</feature>
<dbReference type="Pfam" id="PF08639">
    <property type="entry name" value="Sld3_STD"/>
    <property type="match status" value="1"/>
</dbReference>
<keyword evidence="4" id="KW-1185">Reference proteome</keyword>
<evidence type="ECO:0000259" key="2">
    <source>
        <dbReference type="Pfam" id="PF08639"/>
    </source>
</evidence>
<proteinExistence type="predicted"/>
<evidence type="ECO:0000313" key="3">
    <source>
        <dbReference type="EMBL" id="TFY74267.1"/>
    </source>
</evidence>
<protein>
    <recommendedName>
        <fullName evidence="2">DNA replication regulator Sld3 C-terminal domain-containing protein</fullName>
    </recommendedName>
</protein>
<name>A0A4Y9ZJQ6_9AGAM</name>
<gene>
    <name evidence="3" type="ORF">EWM64_g9745</name>
</gene>
<accession>A0A4Y9ZJQ6</accession>
<organism evidence="3 4">
    <name type="scientific">Hericium alpestre</name>
    <dbReference type="NCBI Taxonomy" id="135208"/>
    <lineage>
        <taxon>Eukaryota</taxon>
        <taxon>Fungi</taxon>
        <taxon>Dikarya</taxon>
        <taxon>Basidiomycota</taxon>
        <taxon>Agaricomycotina</taxon>
        <taxon>Agaricomycetes</taxon>
        <taxon>Russulales</taxon>
        <taxon>Hericiaceae</taxon>
        <taxon>Hericium</taxon>
    </lineage>
</organism>
<dbReference type="EMBL" id="SFCI01002191">
    <property type="protein sequence ID" value="TFY74267.1"/>
    <property type="molecule type" value="Genomic_DNA"/>
</dbReference>
<feature type="domain" description="DNA replication regulator Sld3 C-terminal" evidence="2">
    <location>
        <begin position="17"/>
        <end position="106"/>
    </location>
</feature>
<sequence>MMLFAFDHRAEWESVDDSDEDTKEATPEHILEDRLESLMDRLVLWQMALPATDAEQDAFDTEGTQKQAAVGRELRDWTQEFCEDIVQPLFATKLPHLYRLLRVKLFRIPQWSEDDDEQPDDPPPKTSRPASRARDPADDST</sequence>
<dbReference type="InterPro" id="IPR013948">
    <property type="entry name" value="DNA_replication_reg_Sld3_C"/>
</dbReference>
<feature type="region of interest" description="Disordered" evidence="1">
    <location>
        <begin position="111"/>
        <end position="141"/>
    </location>
</feature>
<dbReference type="Proteomes" id="UP000298061">
    <property type="component" value="Unassembled WGS sequence"/>
</dbReference>
<feature type="compositionally biased region" description="Basic and acidic residues" evidence="1">
    <location>
        <begin position="132"/>
        <end position="141"/>
    </location>
</feature>
<comment type="caution">
    <text evidence="3">The sequence shown here is derived from an EMBL/GenBank/DDBJ whole genome shotgun (WGS) entry which is preliminary data.</text>
</comment>
<reference evidence="3 4" key="1">
    <citation type="submission" date="2019-02" db="EMBL/GenBank/DDBJ databases">
        <title>Genome sequencing of the rare red list fungi Hericium alpestre (H. flagellum).</title>
        <authorList>
            <person name="Buettner E."/>
            <person name="Kellner H."/>
        </authorList>
    </citation>
    <scope>NUCLEOTIDE SEQUENCE [LARGE SCALE GENOMIC DNA]</scope>
    <source>
        <strain evidence="3 4">DSM 108284</strain>
    </source>
</reference>